<feature type="transmembrane region" description="Helical" evidence="1">
    <location>
        <begin position="16"/>
        <end position="33"/>
    </location>
</feature>
<reference evidence="2 3" key="1">
    <citation type="submission" date="2015-08" db="EMBL/GenBank/DDBJ databases">
        <title>Genomic sequence of Lactobacillus heilongjiangensis DSM 28069, isolated from Chinese traditional pickle.</title>
        <authorList>
            <person name="Jiang X."/>
            <person name="Zheng B."/>
            <person name="Cheng H."/>
        </authorList>
    </citation>
    <scope>NUCLEOTIDE SEQUENCE [LARGE SCALE GENOMIC DNA]</scope>
    <source>
        <strain evidence="2 3">DSM 28069</strain>
    </source>
</reference>
<dbReference type="AlphaFoldDB" id="A0A0K2LBU3"/>
<gene>
    <name evidence="2" type="ORF">JP39_05005</name>
</gene>
<organism evidence="2 3">
    <name type="scientific">Companilactobacillus heilongjiangensis</name>
    <dbReference type="NCBI Taxonomy" id="1074467"/>
    <lineage>
        <taxon>Bacteria</taxon>
        <taxon>Bacillati</taxon>
        <taxon>Bacillota</taxon>
        <taxon>Bacilli</taxon>
        <taxon>Lactobacillales</taxon>
        <taxon>Lactobacillaceae</taxon>
        <taxon>Companilactobacillus</taxon>
    </lineage>
</organism>
<dbReference type="EMBL" id="CP012559">
    <property type="protein sequence ID" value="ALB28769.1"/>
    <property type="molecule type" value="Genomic_DNA"/>
</dbReference>
<dbReference type="OrthoDB" id="2316276at2"/>
<proteinExistence type="predicted"/>
<evidence type="ECO:0000313" key="2">
    <source>
        <dbReference type="EMBL" id="ALB28769.1"/>
    </source>
</evidence>
<keyword evidence="1" id="KW-1133">Transmembrane helix</keyword>
<feature type="transmembrane region" description="Helical" evidence="1">
    <location>
        <begin position="39"/>
        <end position="58"/>
    </location>
</feature>
<evidence type="ECO:0000313" key="3">
    <source>
        <dbReference type="Proteomes" id="UP000061546"/>
    </source>
</evidence>
<dbReference type="Proteomes" id="UP000061546">
    <property type="component" value="Chromosome"/>
</dbReference>
<evidence type="ECO:0000256" key="1">
    <source>
        <dbReference type="SAM" id="Phobius"/>
    </source>
</evidence>
<accession>A0A0K2LBU3</accession>
<sequence>MIDTIEFGKKINHRPIIVSFLVSFLAGSVGLIANIKVSILSFLIVLFLLLCVYFPVLLPKLFGHWQLEKHGISYYKMNTYRDKLKLIFHPDQAEFQFISYSQIKGFQVHEENQQYSTADILTIKPAKQSIFPGLRKPFFLELELNQASTELDLSFDQLHDPQHTMYRLTNVLQILSNKTN</sequence>
<keyword evidence="3" id="KW-1185">Reference proteome</keyword>
<dbReference type="RefSeq" id="WP_041499407.1">
    <property type="nucleotide sequence ID" value="NZ_BJDV01000011.1"/>
</dbReference>
<keyword evidence="1" id="KW-0472">Membrane</keyword>
<dbReference type="KEGG" id="lhi:JP39_05005"/>
<keyword evidence="1" id="KW-0812">Transmembrane</keyword>
<protein>
    <submittedName>
        <fullName evidence="2">Uncharacterized protein</fullName>
    </submittedName>
</protein>
<name>A0A0K2LBU3_9LACO</name>
<dbReference type="STRING" id="1074467.JP39_05005"/>